<feature type="region of interest" description="Disordered" evidence="1">
    <location>
        <begin position="440"/>
        <end position="466"/>
    </location>
</feature>
<accession>A0ABR0F2W0</accession>
<feature type="region of interest" description="Disordered" evidence="1">
    <location>
        <begin position="673"/>
        <end position="759"/>
    </location>
</feature>
<feature type="region of interest" description="Disordered" evidence="1">
    <location>
        <begin position="1"/>
        <end position="29"/>
    </location>
</feature>
<feature type="compositionally biased region" description="Basic and acidic residues" evidence="1">
    <location>
        <begin position="1"/>
        <end position="22"/>
    </location>
</feature>
<dbReference type="EMBL" id="JAXOVC010000001">
    <property type="protein sequence ID" value="KAK4508202.1"/>
    <property type="molecule type" value="Genomic_DNA"/>
</dbReference>
<protein>
    <submittedName>
        <fullName evidence="2">Uncharacterized protein</fullName>
    </submittedName>
</protein>
<feature type="compositionally biased region" description="Low complexity" evidence="1">
    <location>
        <begin position="440"/>
        <end position="463"/>
    </location>
</feature>
<evidence type="ECO:0000313" key="3">
    <source>
        <dbReference type="Proteomes" id="UP001305779"/>
    </source>
</evidence>
<organism evidence="2 3">
    <name type="scientific">Zasmidium cellare</name>
    <name type="common">Wine cellar mold</name>
    <name type="synonym">Racodium cellare</name>
    <dbReference type="NCBI Taxonomy" id="395010"/>
    <lineage>
        <taxon>Eukaryota</taxon>
        <taxon>Fungi</taxon>
        <taxon>Dikarya</taxon>
        <taxon>Ascomycota</taxon>
        <taxon>Pezizomycotina</taxon>
        <taxon>Dothideomycetes</taxon>
        <taxon>Dothideomycetidae</taxon>
        <taxon>Mycosphaerellales</taxon>
        <taxon>Mycosphaerellaceae</taxon>
        <taxon>Zasmidium</taxon>
    </lineage>
</organism>
<evidence type="ECO:0000313" key="2">
    <source>
        <dbReference type="EMBL" id="KAK4508202.1"/>
    </source>
</evidence>
<feature type="compositionally biased region" description="Basic and acidic residues" evidence="1">
    <location>
        <begin position="947"/>
        <end position="963"/>
    </location>
</feature>
<comment type="caution">
    <text evidence="2">The sequence shown here is derived from an EMBL/GenBank/DDBJ whole genome shotgun (WGS) entry which is preliminary data.</text>
</comment>
<name>A0ABR0F2W0_ZASCE</name>
<proteinExistence type="predicted"/>
<sequence length="1196" mass="133287">MPKLSDEESKARSEQKARRMEQAELAAQNPRPLEVDAATIQQREEICTQLLAYYEHLVKLYLPEEALKRPPEEGWPYINAERFAFLDKTDAVIDLYKHLPYISQDDEAEYKIYRRTIAVDYTGEYFKYRHVRRQNGEMEPPQYYEQMEGTPTWPERLDDPRHIAVLAQIFETTDQYILLDTRDGKVAHVFPRDRQDSVTTHEYDSIRQLIDRMTEAFRKLLIVPIAPTELIATRMTSLPDEDIARLKELFPKHGWYSPEYNKDACMHWLGLLDISSSVLRKRALTKALNETWLSNVFEVSLDGDGGSATMQHKEWALAITNDGDNALPHQPTQRTQLFQFISAIPSFFSAGQDSTMLLNLQVVHLALLGYALASPAREVFSQASPEIVTKVVYRDTPVGDLTNLPTLEPATYCTQTLANGKELLVTKTGTTCPFLSASPSTTPSLASLPPSPLSSSQSTPGSSDQNLDSKCPIFQKLMTDPNGKTSWMPIDQDVGVQMCMDYCSEKMKALLDQNQVASATCLAFGDPIQWQEDEAKPCLPSERYYPIVQHARSVTLMISQVTCKTFTTAISSVVETGLNALPGLGGLIGGAATLTLQAAQVAGWTFDNEQAAAGGFQTWLEKPSGATGPPDDPSTWLPDKICGNKYTPEEGEKVFAAFDVASSSIGAGALWKSLPKDMHWPPPYPKGRGSLDDMLGYLDGLKPKPKDDAPKGKPDPPKSEPPADDPPKSKAPEKSSDAKACTRTNGKRSPGKGQQDPNCADKVTITHILDSKTVDAKHTMASMCDWAAWPDACAHYYSAIHDNGGDSGKSRFTCADDNTSRDDQRYVKDWKKQHNEVWRAFENPDYVFPGKAQKHEKKDLNCQADEWPPAYFVPKAEVNRPEWGQRIRFLPREENGGAASLWRAFCANNDGGKGNGQRVKVGNDDPNGDAPKSPENPDSAPINKNLLEGKKIPRPDEKREGKDGTVTEVYKMLTFTRAVFEIQFNFGDKPPSKQNDWYLKENPCWPEDIAPDDPGFVLLTNDPYYNHHPEAKATIASYAEPPSRKRFDEANAARVKRFGAAAEIPDKGVPAADPPPPKARRPNPGSGSKFLRKRLEIVGDRLHLRDLERNVTRPLTDKEMQENVEITRCKDRKCLQEEDEDDNDSLIVPGVGRPSVPSENTAVPTLVTRIVPRQMEVRRSTLSADLPLITAIAVKS</sequence>
<feature type="region of interest" description="Disordered" evidence="1">
    <location>
        <begin position="1061"/>
        <end position="1091"/>
    </location>
</feature>
<keyword evidence="3" id="KW-1185">Reference proteome</keyword>
<feature type="compositionally biased region" description="Basic and acidic residues" evidence="1">
    <location>
        <begin position="725"/>
        <end position="737"/>
    </location>
</feature>
<feature type="region of interest" description="Disordered" evidence="1">
    <location>
        <begin position="1135"/>
        <end position="1160"/>
    </location>
</feature>
<feature type="compositionally biased region" description="Basic and acidic residues" evidence="1">
    <location>
        <begin position="701"/>
        <end position="718"/>
    </location>
</feature>
<evidence type="ECO:0000256" key="1">
    <source>
        <dbReference type="SAM" id="MobiDB-lite"/>
    </source>
</evidence>
<dbReference type="Proteomes" id="UP001305779">
    <property type="component" value="Unassembled WGS sequence"/>
</dbReference>
<gene>
    <name evidence="2" type="ORF">PRZ48_001940</name>
</gene>
<reference evidence="2 3" key="1">
    <citation type="journal article" date="2023" name="G3 (Bethesda)">
        <title>A chromosome-level genome assembly of Zasmidium syzygii isolated from banana leaves.</title>
        <authorList>
            <person name="van Westerhoven A.C."/>
            <person name="Mehrabi R."/>
            <person name="Talebi R."/>
            <person name="Steentjes M.B.F."/>
            <person name="Corcolon B."/>
            <person name="Chong P.A."/>
            <person name="Kema G.H.J."/>
            <person name="Seidl M.F."/>
        </authorList>
    </citation>
    <scope>NUCLEOTIDE SEQUENCE [LARGE SCALE GENOMIC DNA]</scope>
    <source>
        <strain evidence="2 3">P124</strain>
    </source>
</reference>
<feature type="region of interest" description="Disordered" evidence="1">
    <location>
        <begin position="912"/>
        <end position="963"/>
    </location>
</feature>